<dbReference type="Pfam" id="PF06262">
    <property type="entry name" value="Zincin_1"/>
    <property type="match status" value="1"/>
</dbReference>
<comment type="caution">
    <text evidence="1">The sequence shown here is derived from an EMBL/GenBank/DDBJ whole genome shotgun (WGS) entry which is preliminary data.</text>
</comment>
<dbReference type="AlphaFoldDB" id="A0A8I0GAC2"/>
<dbReference type="Gene3D" id="3.30.2010.20">
    <property type="match status" value="1"/>
</dbReference>
<name>A0A8I0GAC2_9ACTO</name>
<dbReference type="EMBL" id="JACRUO010000002">
    <property type="protein sequence ID" value="MBD3690074.1"/>
    <property type="molecule type" value="Genomic_DNA"/>
</dbReference>
<sequence length="148" mass="16469">MTTYHRARHYRRDSHGRGLRGVLIPPGLPAALPRSQRFDALAMRIVADITAHVPQVADVEFAVEDVPPIDPAPWESASVTLGRYFPAERSRRTPSRIVLYRLPIQARCRGIDQLRDALAWVIVENVANALGMHPEDVVPPAWGRLPGA</sequence>
<dbReference type="InterPro" id="IPR010428">
    <property type="entry name" value="Zincin_1"/>
</dbReference>
<keyword evidence="2" id="KW-1185">Reference proteome</keyword>
<dbReference type="InterPro" id="IPR038555">
    <property type="entry name" value="Zincin_1_sf"/>
</dbReference>
<protein>
    <submittedName>
        <fullName evidence="1">Metallopeptidase family protein</fullName>
    </submittedName>
</protein>
<dbReference type="CDD" id="cd12954">
    <property type="entry name" value="MMP_TTHA0227_like_1"/>
    <property type="match status" value="1"/>
</dbReference>
<evidence type="ECO:0000313" key="2">
    <source>
        <dbReference type="Proteomes" id="UP000627538"/>
    </source>
</evidence>
<dbReference type="RefSeq" id="WP_191072174.1">
    <property type="nucleotide sequence ID" value="NZ_CP060506.1"/>
</dbReference>
<organism evidence="1 2">
    <name type="scientific">Nanchangia anserum</name>
    <dbReference type="NCBI Taxonomy" id="2692125"/>
    <lineage>
        <taxon>Bacteria</taxon>
        <taxon>Bacillati</taxon>
        <taxon>Actinomycetota</taxon>
        <taxon>Actinomycetes</taxon>
        <taxon>Actinomycetales</taxon>
        <taxon>Actinomycetaceae</taxon>
        <taxon>Nanchangia</taxon>
    </lineage>
</organism>
<dbReference type="SUPFAM" id="SSF55486">
    <property type="entry name" value="Metalloproteases ('zincins'), catalytic domain"/>
    <property type="match status" value="1"/>
</dbReference>
<accession>A0A8I0GAC2</accession>
<gene>
    <name evidence="1" type="ORF">H8R10_07535</name>
</gene>
<evidence type="ECO:0000313" key="1">
    <source>
        <dbReference type="EMBL" id="MBD3690074.1"/>
    </source>
</evidence>
<proteinExistence type="predicted"/>
<reference evidence="1 2" key="1">
    <citation type="submission" date="2020-08" db="EMBL/GenBank/DDBJ databases">
        <title>Winkia gen. nov., sp. nov., isolated from faeces of the Anser albifrons in China.</title>
        <authorList>
            <person name="Liu Q."/>
        </authorList>
    </citation>
    <scope>NUCLEOTIDE SEQUENCE [LARGE SCALE GENOMIC DNA]</scope>
    <source>
        <strain evidence="1 2">C62</strain>
    </source>
</reference>
<dbReference type="Proteomes" id="UP000627538">
    <property type="component" value="Unassembled WGS sequence"/>
</dbReference>